<feature type="region of interest" description="Disordered" evidence="1">
    <location>
        <begin position="1"/>
        <end position="144"/>
    </location>
</feature>
<dbReference type="AlphaFoldDB" id="A0A2G8RUU0"/>
<feature type="compositionally biased region" description="Low complexity" evidence="1">
    <location>
        <begin position="426"/>
        <end position="442"/>
    </location>
</feature>
<gene>
    <name evidence="2" type="ORF">GSI_13171</name>
</gene>
<accession>A0A2G8RUU0</accession>
<feature type="compositionally biased region" description="Polar residues" evidence="1">
    <location>
        <begin position="156"/>
        <end position="188"/>
    </location>
</feature>
<dbReference type="EMBL" id="AYKW01000056">
    <property type="protein sequence ID" value="PIL25282.1"/>
    <property type="molecule type" value="Genomic_DNA"/>
</dbReference>
<feature type="region of interest" description="Disordered" evidence="1">
    <location>
        <begin position="459"/>
        <end position="478"/>
    </location>
</feature>
<protein>
    <submittedName>
        <fullName evidence="2">Uncharacterized protein</fullName>
    </submittedName>
</protein>
<reference evidence="2 3" key="1">
    <citation type="journal article" date="2015" name="Sci. Rep.">
        <title>Chromosome-level genome map provides insights into diverse defense mechanisms in the medicinal fungus Ganoderma sinense.</title>
        <authorList>
            <person name="Zhu Y."/>
            <person name="Xu J."/>
            <person name="Sun C."/>
            <person name="Zhou S."/>
            <person name="Xu H."/>
            <person name="Nelson D.R."/>
            <person name="Qian J."/>
            <person name="Song J."/>
            <person name="Luo H."/>
            <person name="Xiang L."/>
            <person name="Li Y."/>
            <person name="Xu Z."/>
            <person name="Ji A."/>
            <person name="Wang L."/>
            <person name="Lu S."/>
            <person name="Hayward A."/>
            <person name="Sun W."/>
            <person name="Li X."/>
            <person name="Schwartz D.C."/>
            <person name="Wang Y."/>
            <person name="Chen S."/>
        </authorList>
    </citation>
    <scope>NUCLEOTIDE SEQUENCE [LARGE SCALE GENOMIC DNA]</scope>
    <source>
        <strain evidence="2 3">ZZ0214-1</strain>
    </source>
</reference>
<evidence type="ECO:0000256" key="1">
    <source>
        <dbReference type="SAM" id="MobiDB-lite"/>
    </source>
</evidence>
<feature type="region of interest" description="Disordered" evidence="1">
    <location>
        <begin position="402"/>
        <end position="449"/>
    </location>
</feature>
<feature type="region of interest" description="Disordered" evidence="1">
    <location>
        <begin position="293"/>
        <end position="362"/>
    </location>
</feature>
<feature type="region of interest" description="Disordered" evidence="1">
    <location>
        <begin position="156"/>
        <end position="210"/>
    </location>
</feature>
<feature type="compositionally biased region" description="Basic and acidic residues" evidence="1">
    <location>
        <begin position="340"/>
        <end position="351"/>
    </location>
</feature>
<sequence>MEMCPSPGLHVDKLGDSADPLPPERKRTYEKKKARIQAARVAAIRSKKDRVEGRRKTVAKKPSQVKNTTPPPEQPPPLLTVFPMAPAPPVPHLPTAQSTPPDREPRASSSFLSSSCYATRPASADVDETYQPPPTAKNDQKQNALDSTYSFEFYATSQTGHATPTHIRSSASMPSLESDRGTPSTVQSPPSPYPVAEREGRASAEEEDVDSEELFNTVYQSFFIPRSSWSPPWPALEQAYATAPSVVPKTAHAPCDLMKPVPYFLPYPPPSQPAFMDLLGAHARDSKTIRTAVRTSTHQGGHSGHSYVPAATTSSVIQSQQRRGHPKKGASRTTGTSGVRRLEHATLDRQRAPRPYSSHPHGVAARHAYLNRSLATPESSAAAGRTDYEVTSPITAVGTRQAQVQQPDGSAIGAHPPHDNARHLSTRSSSSHAHTIHTSSVSPAGMTSAPLVDSVNQHRHRSNVPRTMDAPKRPQPPRTSISAYSELAHALVDQPSVALPTMQAGVCAGTVHASLYAPQVRSGAIASPTMNAPGTLAYNAHWPQNDLLIASHPALASSGIDAAAMPNTSRAHVTNDGMARTFEALFEECEPFMVPLLGMDFATRQSLDGTYLGEPSAGSQSDLRQQFLTTLPW</sequence>
<dbReference type="Proteomes" id="UP000230002">
    <property type="component" value="Unassembled WGS sequence"/>
</dbReference>
<feature type="compositionally biased region" description="Polar residues" evidence="1">
    <location>
        <begin position="311"/>
        <end position="321"/>
    </location>
</feature>
<organism evidence="2 3">
    <name type="scientific">Ganoderma sinense ZZ0214-1</name>
    <dbReference type="NCBI Taxonomy" id="1077348"/>
    <lineage>
        <taxon>Eukaryota</taxon>
        <taxon>Fungi</taxon>
        <taxon>Dikarya</taxon>
        <taxon>Basidiomycota</taxon>
        <taxon>Agaricomycotina</taxon>
        <taxon>Agaricomycetes</taxon>
        <taxon>Polyporales</taxon>
        <taxon>Polyporaceae</taxon>
        <taxon>Ganoderma</taxon>
    </lineage>
</organism>
<evidence type="ECO:0000313" key="3">
    <source>
        <dbReference type="Proteomes" id="UP000230002"/>
    </source>
</evidence>
<keyword evidence="3" id="KW-1185">Reference proteome</keyword>
<comment type="caution">
    <text evidence="2">The sequence shown here is derived from an EMBL/GenBank/DDBJ whole genome shotgun (WGS) entry which is preliminary data.</text>
</comment>
<evidence type="ECO:0000313" key="2">
    <source>
        <dbReference type="EMBL" id="PIL25282.1"/>
    </source>
</evidence>
<name>A0A2G8RUU0_9APHY</name>
<feature type="compositionally biased region" description="Pro residues" evidence="1">
    <location>
        <begin position="69"/>
        <end position="78"/>
    </location>
</feature>
<feature type="compositionally biased region" description="Basic and acidic residues" evidence="1">
    <location>
        <begin position="10"/>
        <end position="27"/>
    </location>
</feature>
<proteinExistence type="predicted"/>
<dbReference type="OrthoDB" id="2766400at2759"/>